<dbReference type="Proteomes" id="UP000631114">
    <property type="component" value="Unassembled WGS sequence"/>
</dbReference>
<gene>
    <name evidence="1" type="ORF">IFM89_035688</name>
</gene>
<keyword evidence="2" id="KW-1185">Reference proteome</keyword>
<dbReference type="EMBL" id="JADFTS010000002">
    <property type="protein sequence ID" value="KAF9622973.1"/>
    <property type="molecule type" value="Genomic_DNA"/>
</dbReference>
<organism evidence="1 2">
    <name type="scientific">Coptis chinensis</name>
    <dbReference type="NCBI Taxonomy" id="261450"/>
    <lineage>
        <taxon>Eukaryota</taxon>
        <taxon>Viridiplantae</taxon>
        <taxon>Streptophyta</taxon>
        <taxon>Embryophyta</taxon>
        <taxon>Tracheophyta</taxon>
        <taxon>Spermatophyta</taxon>
        <taxon>Magnoliopsida</taxon>
        <taxon>Ranunculales</taxon>
        <taxon>Ranunculaceae</taxon>
        <taxon>Coptidoideae</taxon>
        <taxon>Coptis</taxon>
    </lineage>
</organism>
<evidence type="ECO:0000313" key="2">
    <source>
        <dbReference type="Proteomes" id="UP000631114"/>
    </source>
</evidence>
<sequence length="83" mass="9403">MLIPDENGTTVKLEEGLLSLIRTFFCTGLHFAYMLMGKNTAMIVCWLLGNGSLLAWNSMLTAQDYYLSLYPVNDPIFLFIPYS</sequence>
<comment type="caution">
    <text evidence="1">The sequence shown here is derived from an EMBL/GenBank/DDBJ whole genome shotgun (WGS) entry which is preliminary data.</text>
</comment>
<proteinExistence type="predicted"/>
<reference evidence="1 2" key="1">
    <citation type="submission" date="2020-10" db="EMBL/GenBank/DDBJ databases">
        <title>The Coptis chinensis genome and diversification of protoberbering-type alkaloids.</title>
        <authorList>
            <person name="Wang B."/>
            <person name="Shu S."/>
            <person name="Song C."/>
            <person name="Liu Y."/>
        </authorList>
    </citation>
    <scope>NUCLEOTIDE SEQUENCE [LARGE SCALE GENOMIC DNA]</scope>
    <source>
        <strain evidence="1">HL-2020</strain>
        <tissue evidence="1">Leaf</tissue>
    </source>
</reference>
<protein>
    <submittedName>
        <fullName evidence="1">Uncharacterized protein</fullName>
    </submittedName>
</protein>
<dbReference type="AlphaFoldDB" id="A0A835M7W3"/>
<dbReference type="OrthoDB" id="1856718at2759"/>
<name>A0A835M7W3_9MAGN</name>
<evidence type="ECO:0000313" key="1">
    <source>
        <dbReference type="EMBL" id="KAF9622973.1"/>
    </source>
</evidence>
<accession>A0A835M7W3</accession>